<dbReference type="SUPFAM" id="SSF56801">
    <property type="entry name" value="Acetyl-CoA synthetase-like"/>
    <property type="match status" value="1"/>
</dbReference>
<evidence type="ECO:0000313" key="6">
    <source>
        <dbReference type="Proteomes" id="UP000838763"/>
    </source>
</evidence>
<feature type="domain" description="AMP-dependent synthetase/ligase" evidence="4">
    <location>
        <begin position="88"/>
        <end position="302"/>
    </location>
</feature>
<feature type="region of interest" description="Disordered" evidence="3">
    <location>
        <begin position="1"/>
        <end position="34"/>
    </location>
</feature>
<reference evidence="5" key="1">
    <citation type="submission" date="2022-11" db="EMBL/GenBank/DDBJ databases">
        <authorList>
            <person name="Scott C."/>
            <person name="Bruce N."/>
        </authorList>
    </citation>
    <scope>NUCLEOTIDE SEQUENCE</scope>
</reference>
<dbReference type="Pfam" id="PF00501">
    <property type="entry name" value="AMP-binding"/>
    <property type="match status" value="1"/>
</dbReference>
<organism evidence="5 6">
    <name type="scientific">Parascedosporium putredinis</name>
    <dbReference type="NCBI Taxonomy" id="1442378"/>
    <lineage>
        <taxon>Eukaryota</taxon>
        <taxon>Fungi</taxon>
        <taxon>Dikarya</taxon>
        <taxon>Ascomycota</taxon>
        <taxon>Pezizomycotina</taxon>
        <taxon>Sordariomycetes</taxon>
        <taxon>Hypocreomycetidae</taxon>
        <taxon>Microascales</taxon>
        <taxon>Microascaceae</taxon>
        <taxon>Parascedosporium</taxon>
    </lineage>
</organism>
<dbReference type="AlphaFoldDB" id="A0A9P1H8Z6"/>
<dbReference type="EMBL" id="CALLCH030000017">
    <property type="protein sequence ID" value="CAI4218151.1"/>
    <property type="molecule type" value="Genomic_DNA"/>
</dbReference>
<dbReference type="GO" id="GO:0005783">
    <property type="term" value="C:endoplasmic reticulum"/>
    <property type="evidence" value="ECO:0007669"/>
    <property type="project" value="TreeGrafter"/>
</dbReference>
<keyword evidence="2" id="KW-0067">ATP-binding</keyword>
<gene>
    <name evidence="5" type="ORF">PPNO1_LOCUS7748</name>
</gene>
<comment type="caution">
    <text evidence="5">The sequence shown here is derived from an EMBL/GenBank/DDBJ whole genome shotgun (WGS) entry which is preliminary data.</text>
</comment>
<dbReference type="Proteomes" id="UP000838763">
    <property type="component" value="Unassembled WGS sequence"/>
</dbReference>
<evidence type="ECO:0000256" key="1">
    <source>
        <dbReference type="ARBA" id="ARBA00022741"/>
    </source>
</evidence>
<dbReference type="Gene3D" id="3.40.50.12780">
    <property type="entry name" value="N-terminal domain of ligase-like"/>
    <property type="match status" value="1"/>
</dbReference>
<dbReference type="GO" id="GO:0005524">
    <property type="term" value="F:ATP binding"/>
    <property type="evidence" value="ECO:0007669"/>
    <property type="project" value="UniProtKB-KW"/>
</dbReference>
<evidence type="ECO:0000313" key="5">
    <source>
        <dbReference type="EMBL" id="CAI4218151.1"/>
    </source>
</evidence>
<dbReference type="InterPro" id="IPR042099">
    <property type="entry name" value="ANL_N_sf"/>
</dbReference>
<evidence type="ECO:0000256" key="3">
    <source>
        <dbReference type="SAM" id="MobiDB-lite"/>
    </source>
</evidence>
<protein>
    <recommendedName>
        <fullName evidence="4">AMP-dependent synthetase/ligase domain-containing protein</fullName>
    </recommendedName>
</protein>
<name>A0A9P1H8Z6_9PEZI</name>
<accession>A0A9P1H8Z6</accession>
<sequence length="312" mass="33775">MTAPRAYSEQAIRDLAVPPAPNTPQGVPVPGTETENRTAIYRNFRFRDGLLTTFDPAVQSTYDLFEQAAKKFTNSKCLGTRPWNAQTKTWENKYVWQTYGEVSKRYKALGAGLVEVHKQAGITAEKCGVGLWAQNRAEWQIADLAIVSQSLFTVSLYETLGPDTTEYIVNHAELASVFCSCLTSLLSSNSPPSPYAQGHHLPRPLDAGEESGYTKLEVLNAIAAQNGIKIYSMAQVEAIGVSSGRQPVPPRREDITTINYTSGTTGMPKGVVLTHGSAVAAITSARSGGTVGYNDVHISYLPSPTSTADWSI</sequence>
<proteinExistence type="predicted"/>
<keyword evidence="1" id="KW-0547">Nucleotide-binding</keyword>
<dbReference type="GO" id="GO:0004467">
    <property type="term" value="F:long-chain fatty acid-CoA ligase activity"/>
    <property type="evidence" value="ECO:0007669"/>
    <property type="project" value="TreeGrafter"/>
</dbReference>
<dbReference type="GO" id="GO:0016020">
    <property type="term" value="C:membrane"/>
    <property type="evidence" value="ECO:0007669"/>
    <property type="project" value="TreeGrafter"/>
</dbReference>
<dbReference type="InterPro" id="IPR020845">
    <property type="entry name" value="AMP-binding_CS"/>
</dbReference>
<dbReference type="PANTHER" id="PTHR43272">
    <property type="entry name" value="LONG-CHAIN-FATTY-ACID--COA LIGASE"/>
    <property type="match status" value="1"/>
</dbReference>
<evidence type="ECO:0000256" key="2">
    <source>
        <dbReference type="ARBA" id="ARBA00022840"/>
    </source>
</evidence>
<evidence type="ECO:0000259" key="4">
    <source>
        <dbReference type="Pfam" id="PF00501"/>
    </source>
</evidence>
<dbReference type="PANTHER" id="PTHR43272:SF33">
    <property type="entry name" value="AMP-BINDING DOMAIN-CONTAINING PROTEIN-RELATED"/>
    <property type="match status" value="1"/>
</dbReference>
<dbReference type="InterPro" id="IPR000873">
    <property type="entry name" value="AMP-dep_synth/lig_dom"/>
</dbReference>
<dbReference type="PROSITE" id="PS00455">
    <property type="entry name" value="AMP_BINDING"/>
    <property type="match status" value="1"/>
</dbReference>
<dbReference type="OrthoDB" id="1700726at2759"/>
<keyword evidence="6" id="KW-1185">Reference proteome</keyword>